<reference evidence="9" key="1">
    <citation type="submission" date="2021-01" db="EMBL/GenBank/DDBJ databases">
        <authorList>
            <person name="Corre E."/>
            <person name="Pelletier E."/>
            <person name="Niang G."/>
            <person name="Scheremetjew M."/>
            <person name="Finn R."/>
            <person name="Kale V."/>
            <person name="Holt S."/>
            <person name="Cochrane G."/>
            <person name="Meng A."/>
            <person name="Brown T."/>
            <person name="Cohen L."/>
        </authorList>
    </citation>
    <scope>NUCLEOTIDE SEQUENCE</scope>
    <source>
        <strain evidence="9">GSO104</strain>
    </source>
</reference>
<dbReference type="PROSITE" id="PS51767">
    <property type="entry name" value="PEPTIDASE_A1"/>
    <property type="match status" value="1"/>
</dbReference>
<dbReference type="InterPro" id="IPR001461">
    <property type="entry name" value="Aspartic_peptidase_A1"/>
</dbReference>
<evidence type="ECO:0000256" key="2">
    <source>
        <dbReference type="ARBA" id="ARBA00022670"/>
    </source>
</evidence>
<dbReference type="InterPro" id="IPR034164">
    <property type="entry name" value="Pepsin-like_dom"/>
</dbReference>
<dbReference type="PROSITE" id="PS00141">
    <property type="entry name" value="ASP_PROTEASE"/>
    <property type="match status" value="1"/>
</dbReference>
<proteinExistence type="inferred from homology"/>
<evidence type="ECO:0000256" key="6">
    <source>
        <dbReference type="ARBA" id="ARBA00023145"/>
    </source>
</evidence>
<keyword evidence="4" id="KW-0064">Aspartyl protease</keyword>
<keyword evidence="3" id="KW-0732">Signal</keyword>
<dbReference type="EMBL" id="HBNS01023980">
    <property type="protein sequence ID" value="CAE4614873.1"/>
    <property type="molecule type" value="Transcribed_RNA"/>
</dbReference>
<name>A0A7S4RHS7_9STRA</name>
<dbReference type="AlphaFoldDB" id="A0A7S4RHS7"/>
<keyword evidence="5" id="KW-0378">Hydrolase</keyword>
<keyword evidence="2" id="KW-0645">Protease</keyword>
<dbReference type="InterPro" id="IPR033121">
    <property type="entry name" value="PEPTIDASE_A1"/>
</dbReference>
<dbReference type="GO" id="GO:0004190">
    <property type="term" value="F:aspartic-type endopeptidase activity"/>
    <property type="evidence" value="ECO:0007669"/>
    <property type="project" value="UniProtKB-KW"/>
</dbReference>
<feature type="domain" description="Peptidase A1" evidence="8">
    <location>
        <begin position="1"/>
        <end position="274"/>
    </location>
</feature>
<accession>A0A7S4RHS7</accession>
<evidence type="ECO:0000256" key="1">
    <source>
        <dbReference type="ARBA" id="ARBA00007447"/>
    </source>
</evidence>
<organism evidence="9">
    <name type="scientific">Ditylum brightwellii</name>
    <dbReference type="NCBI Taxonomy" id="49249"/>
    <lineage>
        <taxon>Eukaryota</taxon>
        <taxon>Sar</taxon>
        <taxon>Stramenopiles</taxon>
        <taxon>Ochrophyta</taxon>
        <taxon>Bacillariophyta</taxon>
        <taxon>Mediophyceae</taxon>
        <taxon>Lithodesmiophycidae</taxon>
        <taxon>Lithodesmiales</taxon>
        <taxon>Lithodesmiaceae</taxon>
        <taxon>Ditylum</taxon>
    </lineage>
</organism>
<evidence type="ECO:0000259" key="8">
    <source>
        <dbReference type="PROSITE" id="PS51767"/>
    </source>
</evidence>
<evidence type="ECO:0000256" key="5">
    <source>
        <dbReference type="ARBA" id="ARBA00022801"/>
    </source>
</evidence>
<dbReference type="Gene3D" id="2.40.70.10">
    <property type="entry name" value="Acid Proteases"/>
    <property type="match status" value="2"/>
</dbReference>
<evidence type="ECO:0000313" key="9">
    <source>
        <dbReference type="EMBL" id="CAE4614873.1"/>
    </source>
</evidence>
<protein>
    <recommendedName>
        <fullName evidence="8">Peptidase A1 domain-containing protein</fullName>
    </recommendedName>
</protein>
<dbReference type="GO" id="GO:0006508">
    <property type="term" value="P:proteolysis"/>
    <property type="evidence" value="ECO:0007669"/>
    <property type="project" value="UniProtKB-KW"/>
</dbReference>
<dbReference type="Pfam" id="PF00026">
    <property type="entry name" value="Asp"/>
    <property type="match status" value="1"/>
</dbReference>
<evidence type="ECO:0000256" key="4">
    <source>
        <dbReference type="ARBA" id="ARBA00022750"/>
    </source>
</evidence>
<gene>
    <name evidence="9" type="ORF">DBRI00130_LOCUS18924</name>
</gene>
<dbReference type="PANTHER" id="PTHR47965:SF12">
    <property type="entry name" value="ASPARTIC PROTEINASE 3-RELATED"/>
    <property type="match status" value="1"/>
</dbReference>
<keyword evidence="7" id="KW-1133">Transmembrane helix</keyword>
<dbReference type="PANTHER" id="PTHR47965">
    <property type="entry name" value="ASPARTYL PROTEASE-RELATED"/>
    <property type="match status" value="1"/>
</dbReference>
<dbReference type="InterPro" id="IPR001969">
    <property type="entry name" value="Aspartic_peptidase_AS"/>
</dbReference>
<dbReference type="InterPro" id="IPR021109">
    <property type="entry name" value="Peptidase_aspartic_dom_sf"/>
</dbReference>
<comment type="similarity">
    <text evidence="1">Belongs to the peptidase A1 family.</text>
</comment>
<dbReference type="CDD" id="cd05471">
    <property type="entry name" value="pepsin_like"/>
    <property type="match status" value="1"/>
</dbReference>
<evidence type="ECO:0000256" key="7">
    <source>
        <dbReference type="SAM" id="Phobius"/>
    </source>
</evidence>
<feature type="transmembrane region" description="Helical" evidence="7">
    <location>
        <begin position="733"/>
        <end position="755"/>
    </location>
</feature>
<sequence>MFGCQTSETGLFVTQLADGIMGMSAHDATLPKQMYNKGKLEHNLFTLCFRRELSVSKQGISAGVMTLGGIDTRLDSSPMVYAKNVASTGWYTVFVKNIFVRSNGGQSARADDELEQVVMKIPVDISSMNGGKGVIVDSGTTDTYLHKDLAKSFGEVWYEVTKRSYSNTGIKLSRDELLRLPTVLIQLRAYDEFPDPSIPPESTTGLVGPKLDPSSPHDVLLAIPATHYMEYSPSKDLYTSRLYFTESRGGVIGANAMQGHDVLFDWENGRVGFAESSCEFKEGENMIDPITGKVIDAGEVGENRNCVLGRPSLTYECRESVTVDDCLDDPNKNVAGFEKWTSVVLSSGTSSGMSCEDALMNNWAEEEKPEVSCDGSGLCFELRPCEVSCAEVMTGESGKAPLTPASPTEGGDICEDGLWGACDHTCEQSKIASTLMSDGLCHEVDELRQTRDCHIDACGRLDPCRVPFVVHAIIALRGGKAPLWNRRAEEVLADALAKTVDSEEADPGNEVLFGAGDVKVLLATSWYKSDLVGAEGVGEEDEEIGMKIVVEISIFNANAKFPEIVDVEQEEEEEEENMLSMEEEDADSNTTFLEKFDKVEGKVEEKVLEGKVKKVVKELPHGHPLSTCEESDFYPLAKTALDVHAELGREYFLSDMISNMKKYEILEVAYSEKSPFSDILANNELARESQVITSWTIKTDVGGGKVHDHSWDSNFRKFFDKDNILNYVTNIPLMTMALALSLILCAIGLCCGCSCGRRKRSGRNQERVALIAEKKKGKKGKYAKISSTGSFDEGEELGLESSSEYKDNIDSSEGDVEMMGMFVMHSKYTPSQVLLQVNDCAGLENRI</sequence>
<dbReference type="SUPFAM" id="SSF50630">
    <property type="entry name" value="Acid proteases"/>
    <property type="match status" value="1"/>
</dbReference>
<keyword evidence="6" id="KW-0865">Zymogen</keyword>
<evidence type="ECO:0000256" key="3">
    <source>
        <dbReference type="ARBA" id="ARBA00022729"/>
    </source>
</evidence>
<keyword evidence="7" id="KW-0472">Membrane</keyword>
<keyword evidence="7" id="KW-0812">Transmembrane</keyword>